<reference evidence="2 3" key="1">
    <citation type="submission" date="2016-10" db="EMBL/GenBank/DDBJ databases">
        <authorList>
            <person name="de Groot N.N."/>
        </authorList>
    </citation>
    <scope>NUCLEOTIDE SEQUENCE [LARGE SCALE GENOMIC DNA]</scope>
    <source>
        <strain evidence="2 3">DSM 23581</strain>
    </source>
</reference>
<dbReference type="EMBL" id="FNQF01000006">
    <property type="protein sequence ID" value="SEA51297.1"/>
    <property type="molecule type" value="Genomic_DNA"/>
</dbReference>
<sequence>MTTFLIFTILVMTTYIIKVLIKINSLVLFVIKNKTVNEVPNELDKNYQFIKGLY</sequence>
<feature type="transmembrane region" description="Helical" evidence="1">
    <location>
        <begin position="6"/>
        <end position="31"/>
    </location>
</feature>
<organism evidence="2 3">
    <name type="scientific">Psychroflexus halocasei</name>
    <dbReference type="NCBI Taxonomy" id="908615"/>
    <lineage>
        <taxon>Bacteria</taxon>
        <taxon>Pseudomonadati</taxon>
        <taxon>Bacteroidota</taxon>
        <taxon>Flavobacteriia</taxon>
        <taxon>Flavobacteriales</taxon>
        <taxon>Flavobacteriaceae</taxon>
        <taxon>Psychroflexus</taxon>
    </lineage>
</organism>
<gene>
    <name evidence="2" type="ORF">SAMN05421540_106153</name>
</gene>
<accession>A0A1H4BTB3</accession>
<protein>
    <submittedName>
        <fullName evidence="2">Uncharacterized protein</fullName>
    </submittedName>
</protein>
<keyword evidence="1" id="KW-1133">Transmembrane helix</keyword>
<name>A0A1H4BTB3_9FLAO</name>
<proteinExistence type="predicted"/>
<evidence type="ECO:0000313" key="3">
    <source>
        <dbReference type="Proteomes" id="UP000198820"/>
    </source>
</evidence>
<keyword evidence="1" id="KW-0472">Membrane</keyword>
<evidence type="ECO:0000256" key="1">
    <source>
        <dbReference type="SAM" id="Phobius"/>
    </source>
</evidence>
<dbReference type="STRING" id="908615.SAMN05421540_106153"/>
<dbReference type="Proteomes" id="UP000198820">
    <property type="component" value="Unassembled WGS sequence"/>
</dbReference>
<keyword evidence="3" id="KW-1185">Reference proteome</keyword>
<keyword evidence="1" id="KW-0812">Transmembrane</keyword>
<evidence type="ECO:0000313" key="2">
    <source>
        <dbReference type="EMBL" id="SEA51297.1"/>
    </source>
</evidence>
<dbReference type="AlphaFoldDB" id="A0A1H4BTB3"/>